<dbReference type="Gene3D" id="3.15.10.40">
    <property type="entry name" value="Uncharacterised protein PF07273, DUF1439"/>
    <property type="match status" value="1"/>
</dbReference>
<keyword evidence="2" id="KW-1185">Reference proteome</keyword>
<protein>
    <submittedName>
        <fullName evidence="1">DUF1439 domain-containing protein</fullName>
    </submittedName>
</protein>
<proteinExistence type="predicted"/>
<name>A0A3D8VCN7_9GAMM</name>
<sequence length="206" mass="22686">MVLFMRRGYRPGIPVELEMDPRRTLRFPLAVLFALAVALLSACSTVGALLGDDVRFTPMQLQHSLDRNFPKHYDKLGGLVSLTLMNPRLSIPQDGNRLRLDFDVGLGALGSDSSKASGRFALTSALRFDPSTRGLHLQEPRIENVDVPALGGAMNSSARAMLNSWLAEYAREEPVYRLDNSLLDRLGSRRIGTTAIENGNVVVHLD</sequence>
<dbReference type="EMBL" id="QTJR01000006">
    <property type="protein sequence ID" value="RDY67133.1"/>
    <property type="molecule type" value="Genomic_DNA"/>
</dbReference>
<evidence type="ECO:0000313" key="2">
    <source>
        <dbReference type="Proteomes" id="UP000256829"/>
    </source>
</evidence>
<comment type="caution">
    <text evidence="1">The sequence shown here is derived from an EMBL/GenBank/DDBJ whole genome shotgun (WGS) entry which is preliminary data.</text>
</comment>
<accession>A0A3D8VCN7</accession>
<organism evidence="1 2">
    <name type="scientific">Lysobacter soli</name>
    <dbReference type="NCBI Taxonomy" id="453783"/>
    <lineage>
        <taxon>Bacteria</taxon>
        <taxon>Pseudomonadati</taxon>
        <taxon>Pseudomonadota</taxon>
        <taxon>Gammaproteobacteria</taxon>
        <taxon>Lysobacterales</taxon>
        <taxon>Lysobacteraceae</taxon>
        <taxon>Lysobacter</taxon>
    </lineage>
</organism>
<reference evidence="1 2" key="1">
    <citation type="submission" date="2018-08" db="EMBL/GenBank/DDBJ databases">
        <title>Lysobacter soli KCTC 22011, whole genome shotgun sequence.</title>
        <authorList>
            <person name="Zhang X."/>
            <person name="Feng G."/>
            <person name="Zhu H."/>
        </authorList>
    </citation>
    <scope>NUCLEOTIDE SEQUENCE [LARGE SCALE GENOMIC DNA]</scope>
    <source>
        <strain evidence="1 2">KCTC 22011</strain>
    </source>
</reference>
<dbReference type="Proteomes" id="UP000256829">
    <property type="component" value="Unassembled WGS sequence"/>
</dbReference>
<dbReference type="InterPro" id="IPR010835">
    <property type="entry name" value="DUF1439"/>
</dbReference>
<gene>
    <name evidence="1" type="ORF">DX912_10720</name>
</gene>
<dbReference type="AlphaFoldDB" id="A0A3D8VCN7"/>
<dbReference type="Pfam" id="PF07273">
    <property type="entry name" value="DUF1439"/>
    <property type="match status" value="1"/>
</dbReference>
<evidence type="ECO:0000313" key="1">
    <source>
        <dbReference type="EMBL" id="RDY67133.1"/>
    </source>
</evidence>